<evidence type="ECO:0000313" key="3">
    <source>
        <dbReference type="Proteomes" id="UP001151760"/>
    </source>
</evidence>
<proteinExistence type="predicted"/>
<sequence>PPVDLYHLEGSNKGDNKIDSLTKEPLDILLMGDEVISTTPERENDEFIKSSVDDLVPIPRESEVTSVYDDLEYINLPLGEHLDTLSIGDREVDFNPSRDIEELERLLADDPVLLPRVFDEPLVAWTPPESTPVIDESTLLVTPLPASKQLSLREVERFDHFFSLTQSGGRTRVMEIHSFGFHHMSSPRPAAYSPKVDPSNREDLRACFQSSNLSVSDIFHNIMEILNPDHISSGESKVHIEVLSVLWRNRLPIPDGSLPLSSLLHSGLPSGSLPMLQPSKKVGGKLPRSRIKTTGSCREYYAKIIEKFDKILKERYELVQTLTDRSSKDEDSYNDGDQDNDSNNNDDDGAPMADGNKQNENDIEKENGNKKEKENKDDIGKGRKEGGSEPKDDGEEVYAKVNNEHEFEKLTEKDDKAAVSMEVDDINEQMKEKEADKEKKEQQAKTKKEKQAEADKDKEFTDEQYEQLMTQAAEDHKNMTSMTRSKRKSIEDMIPPDFVFETNDGAASIRDNMQTLAPQLKVDANVIDSLSSVLNHEEKTLDMFKWKNKDGKYDEDKQYEAFSKTIESESQKDAELKEMKDLEMRKLFSRYLEELKHPKAKDLLSKKPTILRLKWGTKNNDTVCEVFLMMHMQYYKGENPKQWNLPFLKEDEGNTMDIIKMRVSNQQKQRRAVIAKSLERHMMLKLESEWSGVVATPFYWEAVRGTSENPSGVALSLGLPSR</sequence>
<feature type="compositionally biased region" description="Basic and acidic residues" evidence="1">
    <location>
        <begin position="428"/>
        <end position="460"/>
    </location>
</feature>
<feature type="compositionally biased region" description="Acidic residues" evidence="1">
    <location>
        <begin position="332"/>
        <end position="349"/>
    </location>
</feature>
<feature type="compositionally biased region" description="Basic and acidic residues" evidence="1">
    <location>
        <begin position="402"/>
        <end position="417"/>
    </location>
</feature>
<dbReference type="Proteomes" id="UP001151760">
    <property type="component" value="Unassembled WGS sequence"/>
</dbReference>
<name>A0ABQ5CW94_9ASTR</name>
<evidence type="ECO:0000313" key="2">
    <source>
        <dbReference type="EMBL" id="GJT31000.1"/>
    </source>
</evidence>
<reference evidence="2" key="1">
    <citation type="journal article" date="2022" name="Int. J. Mol. Sci.">
        <title>Draft Genome of Tanacetum Coccineum: Genomic Comparison of Closely Related Tanacetum-Family Plants.</title>
        <authorList>
            <person name="Yamashiro T."/>
            <person name="Shiraishi A."/>
            <person name="Nakayama K."/>
            <person name="Satake H."/>
        </authorList>
    </citation>
    <scope>NUCLEOTIDE SEQUENCE</scope>
</reference>
<organism evidence="2 3">
    <name type="scientific">Tanacetum coccineum</name>
    <dbReference type="NCBI Taxonomy" id="301880"/>
    <lineage>
        <taxon>Eukaryota</taxon>
        <taxon>Viridiplantae</taxon>
        <taxon>Streptophyta</taxon>
        <taxon>Embryophyta</taxon>
        <taxon>Tracheophyta</taxon>
        <taxon>Spermatophyta</taxon>
        <taxon>Magnoliopsida</taxon>
        <taxon>eudicotyledons</taxon>
        <taxon>Gunneridae</taxon>
        <taxon>Pentapetalae</taxon>
        <taxon>asterids</taxon>
        <taxon>campanulids</taxon>
        <taxon>Asterales</taxon>
        <taxon>Asteraceae</taxon>
        <taxon>Asteroideae</taxon>
        <taxon>Anthemideae</taxon>
        <taxon>Anthemidinae</taxon>
        <taxon>Tanacetum</taxon>
    </lineage>
</organism>
<accession>A0ABQ5CW94</accession>
<gene>
    <name evidence="2" type="ORF">Tco_0911275</name>
</gene>
<comment type="caution">
    <text evidence="2">The sequence shown here is derived from an EMBL/GenBank/DDBJ whole genome shotgun (WGS) entry which is preliminary data.</text>
</comment>
<evidence type="ECO:0000256" key="1">
    <source>
        <dbReference type="SAM" id="MobiDB-lite"/>
    </source>
</evidence>
<keyword evidence="3" id="KW-1185">Reference proteome</keyword>
<feature type="non-terminal residue" evidence="2">
    <location>
        <position position="1"/>
    </location>
</feature>
<feature type="region of interest" description="Disordered" evidence="1">
    <location>
        <begin position="323"/>
        <end position="460"/>
    </location>
</feature>
<reference evidence="2" key="2">
    <citation type="submission" date="2022-01" db="EMBL/GenBank/DDBJ databases">
        <authorList>
            <person name="Yamashiro T."/>
            <person name="Shiraishi A."/>
            <person name="Satake H."/>
            <person name="Nakayama K."/>
        </authorList>
    </citation>
    <scope>NUCLEOTIDE SEQUENCE</scope>
</reference>
<dbReference type="EMBL" id="BQNB010014670">
    <property type="protein sequence ID" value="GJT31000.1"/>
    <property type="molecule type" value="Genomic_DNA"/>
</dbReference>
<protein>
    <submittedName>
        <fullName evidence="2">Uncharacterized protein</fullName>
    </submittedName>
</protein>
<feature type="compositionally biased region" description="Basic and acidic residues" evidence="1">
    <location>
        <begin position="357"/>
        <end position="391"/>
    </location>
</feature>
<feature type="region of interest" description="Disordered" evidence="1">
    <location>
        <begin position="271"/>
        <end position="290"/>
    </location>
</feature>